<keyword evidence="2" id="KW-1185">Reference proteome</keyword>
<gene>
    <name evidence="1" type="ORF">CHIRRI_LOCUS2050</name>
</gene>
<name>A0A9N9RML5_9DIPT</name>
<reference evidence="1" key="1">
    <citation type="submission" date="2022-01" db="EMBL/GenBank/DDBJ databases">
        <authorList>
            <person name="King R."/>
        </authorList>
    </citation>
    <scope>NUCLEOTIDE SEQUENCE</scope>
</reference>
<accession>A0A9N9RML5</accession>
<proteinExistence type="predicted"/>
<dbReference type="Proteomes" id="UP001153620">
    <property type="component" value="Chromosome 1"/>
</dbReference>
<sequence>MENLERKLEFLEGKLHKNQEIGCSTSIKNNKIIGNEVTQIRKLNVNSNESQIDAFYDKLGKNFNQLMKLEEKLSNASADIDKNQLKVKEWINKLNKYPTRFKSFKSFYL</sequence>
<protein>
    <submittedName>
        <fullName evidence="1">Uncharacterized protein</fullName>
    </submittedName>
</protein>
<dbReference type="AlphaFoldDB" id="A0A9N9RML5"/>
<organism evidence="1 2">
    <name type="scientific">Chironomus riparius</name>
    <dbReference type="NCBI Taxonomy" id="315576"/>
    <lineage>
        <taxon>Eukaryota</taxon>
        <taxon>Metazoa</taxon>
        <taxon>Ecdysozoa</taxon>
        <taxon>Arthropoda</taxon>
        <taxon>Hexapoda</taxon>
        <taxon>Insecta</taxon>
        <taxon>Pterygota</taxon>
        <taxon>Neoptera</taxon>
        <taxon>Endopterygota</taxon>
        <taxon>Diptera</taxon>
        <taxon>Nematocera</taxon>
        <taxon>Chironomoidea</taxon>
        <taxon>Chironomidae</taxon>
        <taxon>Chironominae</taxon>
        <taxon>Chironomus</taxon>
    </lineage>
</organism>
<reference evidence="1" key="2">
    <citation type="submission" date="2022-10" db="EMBL/GenBank/DDBJ databases">
        <authorList>
            <consortium name="ENA_rothamsted_submissions"/>
            <consortium name="culmorum"/>
            <person name="King R."/>
        </authorList>
    </citation>
    <scope>NUCLEOTIDE SEQUENCE</scope>
</reference>
<evidence type="ECO:0000313" key="2">
    <source>
        <dbReference type="Proteomes" id="UP001153620"/>
    </source>
</evidence>
<evidence type="ECO:0000313" key="1">
    <source>
        <dbReference type="EMBL" id="CAG9799075.1"/>
    </source>
</evidence>
<dbReference type="EMBL" id="OU895877">
    <property type="protein sequence ID" value="CAG9799075.1"/>
    <property type="molecule type" value="Genomic_DNA"/>
</dbReference>